<accession>A0A975DEL4</accession>
<evidence type="ECO:0000313" key="1">
    <source>
        <dbReference type="EMBL" id="QTH70337.1"/>
    </source>
</evidence>
<protein>
    <submittedName>
        <fullName evidence="1">Uncharacterized protein</fullName>
    </submittedName>
</protein>
<dbReference type="AlphaFoldDB" id="A0A975DEL4"/>
<dbReference type="Proteomes" id="UP000664904">
    <property type="component" value="Chromosome"/>
</dbReference>
<proteinExistence type="predicted"/>
<evidence type="ECO:0000313" key="2">
    <source>
        <dbReference type="Proteomes" id="UP000664904"/>
    </source>
</evidence>
<sequence>MKVTVKKIKNLSVSNSLPFAATPAVAGGVISSCGVECGCGGGDRFTHEQAMKLPV</sequence>
<organism evidence="1 2">
    <name type="scientific">Pseudoalteromonas xiamenensis</name>
    <dbReference type="NCBI Taxonomy" id="882626"/>
    <lineage>
        <taxon>Bacteria</taxon>
        <taxon>Pseudomonadati</taxon>
        <taxon>Pseudomonadota</taxon>
        <taxon>Gammaproteobacteria</taxon>
        <taxon>Alteromonadales</taxon>
        <taxon>Pseudoalteromonadaceae</taxon>
        <taxon>Pseudoalteromonas</taxon>
    </lineage>
</organism>
<dbReference type="PROSITE" id="PS51257">
    <property type="entry name" value="PROKAR_LIPOPROTEIN"/>
    <property type="match status" value="1"/>
</dbReference>
<dbReference type="RefSeq" id="WP_208841933.1">
    <property type="nucleotide sequence ID" value="NZ_CP072133.1"/>
</dbReference>
<gene>
    <name evidence="1" type="ORF">J5O05_09930</name>
</gene>
<keyword evidence="2" id="KW-1185">Reference proteome</keyword>
<dbReference type="KEGG" id="pxi:J5O05_09930"/>
<name>A0A975DEL4_9GAMM</name>
<reference evidence="1" key="1">
    <citation type="submission" date="2021-03" db="EMBL/GenBank/DDBJ databases">
        <title>Complete Genome of Pseudoalteromonas xiamenensis STKMTI.2, a new potential marine bacterium producing anti-Vibrio compounds.</title>
        <authorList>
            <person name="Handayani D.P."/>
            <person name="Isnansetyo A."/>
            <person name="Istiqomah I."/>
            <person name="Jumina J."/>
        </authorList>
    </citation>
    <scope>NUCLEOTIDE SEQUENCE</scope>
    <source>
        <strain evidence="1">STKMTI.2</strain>
    </source>
</reference>
<dbReference type="EMBL" id="CP072133">
    <property type="protein sequence ID" value="QTH70337.1"/>
    <property type="molecule type" value="Genomic_DNA"/>
</dbReference>